<dbReference type="PANTHER" id="PTHR21294:SF8">
    <property type="entry name" value="ELECTRON TRANSFER FLAVOPROTEIN SUBUNIT BETA"/>
    <property type="match status" value="1"/>
</dbReference>
<dbReference type="CDD" id="cd01714">
    <property type="entry name" value="ETF_beta"/>
    <property type="match status" value="1"/>
</dbReference>
<accession>E1Y984</accession>
<reference evidence="6" key="1">
    <citation type="journal article" date="2011" name="Environ. Microbiol.">
        <title>Genomic insights into the metabolic potential of the polycyclic aromatic hydrocarbon degrading sulfate-reducing Deltaproteobacterium N47.</title>
        <authorList>
            <person name="Bergmann F."/>
            <person name="Selesi D."/>
            <person name="Weinmaier T."/>
            <person name="Tischler P."/>
            <person name="Rattei T."/>
            <person name="Meckenstock R.U."/>
        </authorList>
    </citation>
    <scope>NUCLEOTIDE SEQUENCE</scope>
</reference>
<evidence type="ECO:0000256" key="4">
    <source>
        <dbReference type="ARBA" id="ARBA00022982"/>
    </source>
</evidence>
<keyword evidence="4" id="KW-0249">Electron transport</keyword>
<dbReference type="SMART" id="SM00893">
    <property type="entry name" value="ETF"/>
    <property type="match status" value="1"/>
</dbReference>
<dbReference type="InterPro" id="IPR012255">
    <property type="entry name" value="ETF_b"/>
</dbReference>
<evidence type="ECO:0000256" key="3">
    <source>
        <dbReference type="ARBA" id="ARBA00022448"/>
    </source>
</evidence>
<dbReference type="Pfam" id="PF01012">
    <property type="entry name" value="ETF"/>
    <property type="match status" value="1"/>
</dbReference>
<dbReference type="PIRSF" id="PIRSF000090">
    <property type="entry name" value="Beta-ETF"/>
    <property type="match status" value="1"/>
</dbReference>
<dbReference type="InterPro" id="IPR033948">
    <property type="entry name" value="ETF_beta_N"/>
</dbReference>
<organism evidence="6">
    <name type="scientific">uncultured Desulfobacterium sp</name>
    <dbReference type="NCBI Taxonomy" id="201089"/>
    <lineage>
        <taxon>Bacteria</taxon>
        <taxon>Pseudomonadati</taxon>
        <taxon>Thermodesulfobacteriota</taxon>
        <taxon>Desulfobacteria</taxon>
        <taxon>Desulfobacterales</taxon>
        <taxon>Desulfobacteriaceae</taxon>
        <taxon>Desulfobacterium</taxon>
        <taxon>environmental samples</taxon>
    </lineage>
</organism>
<feature type="domain" description="Electron transfer flavoprotein alpha/beta-subunit N-terminal" evidence="5">
    <location>
        <begin position="31"/>
        <end position="220"/>
    </location>
</feature>
<gene>
    <name evidence="6" type="ORF">N47_A11570</name>
</gene>
<dbReference type="Gene3D" id="3.40.50.620">
    <property type="entry name" value="HUPs"/>
    <property type="match status" value="1"/>
</dbReference>
<proteinExistence type="inferred from homology"/>
<evidence type="ECO:0000256" key="1">
    <source>
        <dbReference type="ARBA" id="ARBA00007557"/>
    </source>
</evidence>
<dbReference type="AlphaFoldDB" id="E1Y984"/>
<dbReference type="GO" id="GO:0009055">
    <property type="term" value="F:electron transfer activity"/>
    <property type="evidence" value="ECO:0007669"/>
    <property type="project" value="InterPro"/>
</dbReference>
<keyword evidence="3" id="KW-0813">Transport</keyword>
<protein>
    <recommendedName>
        <fullName evidence="2">Electron transfer flavoprotein subunit beta</fullName>
    </recommendedName>
</protein>
<comment type="similarity">
    <text evidence="1">Belongs to the ETF beta-subunit/FixA family.</text>
</comment>
<name>E1Y984_9BACT</name>
<dbReference type="SUPFAM" id="SSF52402">
    <property type="entry name" value="Adenine nucleotide alpha hydrolases-like"/>
    <property type="match status" value="1"/>
</dbReference>
<evidence type="ECO:0000259" key="5">
    <source>
        <dbReference type="SMART" id="SM00893"/>
    </source>
</evidence>
<dbReference type="PANTHER" id="PTHR21294">
    <property type="entry name" value="ELECTRON TRANSFER FLAVOPROTEIN BETA-SUBUNIT"/>
    <property type="match status" value="1"/>
</dbReference>
<sequence>MKEGRNKKLELIVLLKQVPSTESFVGISEDGKSVKLGDAKLVVNPYDEFAVEEALKLKEANGGTVTIVSVGSDKAVEAIRTGLAMGADKGILVNDPAADNCDGLQTARILAAVIKSIPHDLIIAGQRAVDDDNYVVGSAVAEFLNIPSITMVIKETIADGKIACVKTVEGGTVTVESSLPALITTQRGLNEPRYASLPGIMKAKKKPLETKKLQDIGLDAAGMGSQKTKVISYKLPPERKGGKIIAGETDADKVKALVKALQEEAKVI</sequence>
<dbReference type="InterPro" id="IPR014729">
    <property type="entry name" value="Rossmann-like_a/b/a_fold"/>
</dbReference>
<evidence type="ECO:0000256" key="2">
    <source>
        <dbReference type="ARBA" id="ARBA00016797"/>
    </source>
</evidence>
<dbReference type="InterPro" id="IPR014730">
    <property type="entry name" value="ETF_a/b_N"/>
</dbReference>
<evidence type="ECO:0000313" key="6">
    <source>
        <dbReference type="EMBL" id="CBX27128.1"/>
    </source>
</evidence>
<dbReference type="EMBL" id="FR695864">
    <property type="protein sequence ID" value="CBX27128.1"/>
    <property type="molecule type" value="Genomic_DNA"/>
</dbReference>